<dbReference type="PROSITE" id="PS50932">
    <property type="entry name" value="HTH_LACI_2"/>
    <property type="match status" value="1"/>
</dbReference>
<evidence type="ECO:0000256" key="1">
    <source>
        <dbReference type="ARBA" id="ARBA00023015"/>
    </source>
</evidence>
<dbReference type="CDD" id="cd06267">
    <property type="entry name" value="PBP1_LacI_sugar_binding-like"/>
    <property type="match status" value="1"/>
</dbReference>
<protein>
    <submittedName>
        <fullName evidence="5">Sugar-binding domain protein</fullName>
    </submittedName>
</protein>
<dbReference type="PANTHER" id="PTHR30146">
    <property type="entry name" value="LACI-RELATED TRANSCRIPTIONAL REPRESSOR"/>
    <property type="match status" value="1"/>
</dbReference>
<dbReference type="Proteomes" id="UP000005945">
    <property type="component" value="Unassembled WGS sequence"/>
</dbReference>
<evidence type="ECO:0000256" key="2">
    <source>
        <dbReference type="ARBA" id="ARBA00023125"/>
    </source>
</evidence>
<dbReference type="Pfam" id="PF13377">
    <property type="entry name" value="Peripla_BP_3"/>
    <property type="match status" value="1"/>
</dbReference>
<sequence>MSLGTFPTTFPKHFQKVRPADMANLTIKDIARISGCSVSTISRVINDRPDVRPETKEHVLKVMREAGFVPNTNARQLKIQQSRSLVFVVKGTRNIFFSDFLVQLQRAATLYGYNGIVSYLDENANEIDAAEKILREIKPKGIIFLGGSVANFQRGFDRINVPSVLTTLVTDELDFPNLSMVGVDDRAAAYTAVDYLIRQGHRKIAVLGGPVTSYPSLMRRQGAQQAMEDAGIVFNDKLYGLSNYDFESAYHAMNSLLARRAEFTALFAMSDVIAFGAIRALVSAGLRVPEDVSVIGFDGITMSRYCVPVMTTIVQPSEQIALQSIELLVRQIEHGSPAQTVTLQPELQQGESVRAI</sequence>
<dbReference type="Pfam" id="PF00356">
    <property type="entry name" value="LacI"/>
    <property type="match status" value="1"/>
</dbReference>
<dbReference type="SMART" id="SM00354">
    <property type="entry name" value="HTH_LACI"/>
    <property type="match status" value="1"/>
</dbReference>
<dbReference type="SUPFAM" id="SSF53822">
    <property type="entry name" value="Periplasmic binding protein-like I"/>
    <property type="match status" value="1"/>
</dbReference>
<dbReference type="CDD" id="cd01392">
    <property type="entry name" value="HTH_LacI"/>
    <property type="match status" value="1"/>
</dbReference>
<reference evidence="5 6" key="1">
    <citation type="submission" date="2007-09" db="EMBL/GenBank/DDBJ databases">
        <title>Draft genome sequence of Faecalibacterium prausnitzii M21/2.</title>
        <authorList>
            <person name="Sudarsanam P."/>
            <person name="Ley R."/>
            <person name="Guruge J."/>
            <person name="Turnbaugh P.J."/>
            <person name="Mahowald M."/>
            <person name="Liep D."/>
            <person name="Gordon J."/>
        </authorList>
    </citation>
    <scope>NUCLEOTIDE SEQUENCE [LARGE SCALE GENOMIC DNA]</scope>
    <source>
        <strain evidence="5 6">M21/2</strain>
    </source>
</reference>
<name>A8SBB7_9FIRM</name>
<dbReference type="EMBL" id="ABED02000025">
    <property type="protein sequence ID" value="EDP21798.1"/>
    <property type="molecule type" value="Genomic_DNA"/>
</dbReference>
<evidence type="ECO:0000313" key="5">
    <source>
        <dbReference type="EMBL" id="EDP21798.1"/>
    </source>
</evidence>
<reference evidence="5 6" key="2">
    <citation type="submission" date="2007-09" db="EMBL/GenBank/DDBJ databases">
        <authorList>
            <person name="Fulton L."/>
            <person name="Clifton S."/>
            <person name="Fulton B."/>
            <person name="Xu J."/>
            <person name="Minx P."/>
            <person name="Pepin K.H."/>
            <person name="Johnson M."/>
            <person name="Thiruvilangam P."/>
            <person name="Bhonagiri V."/>
            <person name="Nash W.E."/>
            <person name="Mardis E.R."/>
            <person name="Wilson R.K."/>
        </authorList>
    </citation>
    <scope>NUCLEOTIDE SEQUENCE [LARGE SCALE GENOMIC DNA]</scope>
    <source>
        <strain evidence="5 6">M21/2</strain>
    </source>
</reference>
<keyword evidence="1" id="KW-0805">Transcription regulation</keyword>
<comment type="caution">
    <text evidence="5">The sequence shown here is derived from an EMBL/GenBank/DDBJ whole genome shotgun (WGS) entry which is preliminary data.</text>
</comment>
<dbReference type="InterPro" id="IPR028082">
    <property type="entry name" value="Peripla_BP_I"/>
</dbReference>
<feature type="domain" description="HTH lacI-type" evidence="4">
    <location>
        <begin position="25"/>
        <end position="79"/>
    </location>
</feature>
<dbReference type="InterPro" id="IPR046335">
    <property type="entry name" value="LacI/GalR-like_sensor"/>
</dbReference>
<keyword evidence="2" id="KW-0238">DNA-binding</keyword>
<evidence type="ECO:0000313" key="6">
    <source>
        <dbReference type="Proteomes" id="UP000005945"/>
    </source>
</evidence>
<gene>
    <name evidence="5" type="ORF">FAEPRAM212_01620</name>
</gene>
<dbReference type="GO" id="GO:0003700">
    <property type="term" value="F:DNA-binding transcription factor activity"/>
    <property type="evidence" value="ECO:0007669"/>
    <property type="project" value="TreeGrafter"/>
</dbReference>
<dbReference type="Gene3D" id="3.40.50.2300">
    <property type="match status" value="2"/>
</dbReference>
<accession>A8SBB7</accession>
<dbReference type="HOGENOM" id="CLU_037628_6_1_9"/>
<dbReference type="SUPFAM" id="SSF47413">
    <property type="entry name" value="lambda repressor-like DNA-binding domains"/>
    <property type="match status" value="1"/>
</dbReference>
<proteinExistence type="predicted"/>
<dbReference type="GO" id="GO:0000976">
    <property type="term" value="F:transcription cis-regulatory region binding"/>
    <property type="evidence" value="ECO:0007669"/>
    <property type="project" value="TreeGrafter"/>
</dbReference>
<evidence type="ECO:0000259" key="4">
    <source>
        <dbReference type="PROSITE" id="PS50932"/>
    </source>
</evidence>
<evidence type="ECO:0000256" key="3">
    <source>
        <dbReference type="ARBA" id="ARBA00023163"/>
    </source>
</evidence>
<dbReference type="AlphaFoldDB" id="A8SBB7"/>
<organism evidence="5 6">
    <name type="scientific">Faecalibacterium prausnitzii M21/2</name>
    <dbReference type="NCBI Taxonomy" id="411485"/>
    <lineage>
        <taxon>Bacteria</taxon>
        <taxon>Bacillati</taxon>
        <taxon>Bacillota</taxon>
        <taxon>Clostridia</taxon>
        <taxon>Eubacteriales</taxon>
        <taxon>Oscillospiraceae</taxon>
        <taxon>Faecalibacterium</taxon>
    </lineage>
</organism>
<keyword evidence="3" id="KW-0804">Transcription</keyword>
<dbReference type="PANTHER" id="PTHR30146:SF109">
    <property type="entry name" value="HTH-TYPE TRANSCRIPTIONAL REGULATOR GALS"/>
    <property type="match status" value="1"/>
</dbReference>
<dbReference type="InterPro" id="IPR000843">
    <property type="entry name" value="HTH_LacI"/>
</dbReference>
<dbReference type="Gene3D" id="1.10.260.40">
    <property type="entry name" value="lambda repressor-like DNA-binding domains"/>
    <property type="match status" value="1"/>
</dbReference>
<dbReference type="InterPro" id="IPR010982">
    <property type="entry name" value="Lambda_DNA-bd_dom_sf"/>
</dbReference>